<reference evidence="1 2" key="1">
    <citation type="submission" date="2017-11" db="EMBL/GenBank/DDBJ databases">
        <title>Comparative genomics of Botrytis spp.</title>
        <authorList>
            <person name="Valero-Jimenez C.A."/>
            <person name="Tapia P."/>
            <person name="Veloso J."/>
            <person name="Silva-Moreno E."/>
            <person name="Staats M."/>
            <person name="Valdes J.H."/>
            <person name="Van Kan J.A.L."/>
        </authorList>
    </citation>
    <scope>NUCLEOTIDE SEQUENCE [LARGE SCALE GENOMIC DNA]</scope>
    <source>
        <strain evidence="1 2">MUCL2830</strain>
    </source>
</reference>
<gene>
    <name evidence="1" type="ORF">BOTCAL_0625g00050</name>
</gene>
<dbReference type="AlphaFoldDB" id="A0A4Y8CID3"/>
<dbReference type="Proteomes" id="UP000297299">
    <property type="component" value="Unassembled WGS sequence"/>
</dbReference>
<keyword evidence="2" id="KW-1185">Reference proteome</keyword>
<comment type="caution">
    <text evidence="1">The sequence shown here is derived from an EMBL/GenBank/DDBJ whole genome shotgun (WGS) entry which is preliminary data.</text>
</comment>
<organism evidence="1 2">
    <name type="scientific">Botryotinia calthae</name>
    <dbReference type="NCBI Taxonomy" id="38488"/>
    <lineage>
        <taxon>Eukaryota</taxon>
        <taxon>Fungi</taxon>
        <taxon>Dikarya</taxon>
        <taxon>Ascomycota</taxon>
        <taxon>Pezizomycotina</taxon>
        <taxon>Leotiomycetes</taxon>
        <taxon>Helotiales</taxon>
        <taxon>Sclerotiniaceae</taxon>
        <taxon>Botryotinia</taxon>
    </lineage>
</organism>
<evidence type="ECO:0000313" key="1">
    <source>
        <dbReference type="EMBL" id="TEY34588.1"/>
    </source>
</evidence>
<dbReference type="EMBL" id="PHWZ01000622">
    <property type="protein sequence ID" value="TEY34588.1"/>
    <property type="molecule type" value="Genomic_DNA"/>
</dbReference>
<proteinExistence type="predicted"/>
<sequence length="160" mass="18066">MTTCTTISGGVVGTIGQRILFIILSGAGPYRRRSPLYPRHRYSQLQIDLMSISCGSRLWLRYSSAQNCSAGFDSSIGHSIRNSNDSLSKNPRRISHHICHYILHLLTLRSKLSRSMLRLLSRLFEEGLNHCMMFLVAFGNEFHNLNEINAAKATKEKIGK</sequence>
<protein>
    <submittedName>
        <fullName evidence="1">Uncharacterized protein</fullName>
    </submittedName>
</protein>
<accession>A0A4Y8CID3</accession>
<evidence type="ECO:0000313" key="2">
    <source>
        <dbReference type="Proteomes" id="UP000297299"/>
    </source>
</evidence>
<name>A0A4Y8CID3_9HELO</name>